<feature type="transmembrane region" description="Helical" evidence="5">
    <location>
        <begin position="105"/>
        <end position="128"/>
    </location>
</feature>
<dbReference type="GO" id="GO:0008381">
    <property type="term" value="F:mechanosensitive monoatomic ion channel activity"/>
    <property type="evidence" value="ECO:0007669"/>
    <property type="project" value="InterPro"/>
</dbReference>
<keyword evidence="2 5" id="KW-0812">Transmembrane</keyword>
<dbReference type="InterPro" id="IPR006685">
    <property type="entry name" value="MscS_channel_2nd"/>
</dbReference>
<proteinExistence type="predicted"/>
<dbReference type="OrthoDB" id="9775207at2"/>
<feature type="transmembrane region" description="Helical" evidence="5">
    <location>
        <begin position="20"/>
        <end position="45"/>
    </location>
</feature>
<sequence>MAYQLDTYLKDFTEYIENWGIVPFYAEMLSVFINGFIFILLLALLDKLLKRVIVEVFKVFSNKTKTSFDDFLILTNFPRYIAHIIPLAIFKWFFIQLLVDYQVTLYWLLKAFNIYVILLILKILRSLLRTSRDYFQTKKEFHDKPLQSYLQVTMLFLWGIGIFFFTLEIFDKNAMNFVLQLGAASAVILLIFKDTILGFVASIQVSINDIVRIGDWITFSKYGADGYVTEINLATVRVQNWDMTFTTIPTYSLISDSFQNWRGMQESGGRRIKRSIMIKQNSVKFLTSNELSELKKIQLVAPYIEHMEKEVIRSNRKHDVDDSLAINGLNQTNLGVFRKYIDAYLYEHPGINKDMFMMVRHLPPTSQGIPIEIFCFSSDKRWENYELIQADLFDHIIAAVPYFNLEIFEEPSSKDITSFLTQQQDYKS</sequence>
<dbReference type="GO" id="GO:0071470">
    <property type="term" value="P:cellular response to osmotic stress"/>
    <property type="evidence" value="ECO:0007669"/>
    <property type="project" value="InterPro"/>
</dbReference>
<name>A0A4Q0NW54_9FLAO</name>
<comment type="caution">
    <text evidence="7">The sequence shown here is derived from an EMBL/GenBank/DDBJ whole genome shotgun (WGS) entry which is preliminary data.</text>
</comment>
<dbReference type="PANTHER" id="PTHR30414:SF0">
    <property type="entry name" value="MINICONDUCTANCE MECHANOSENSITIVE CHANNEL YBDG"/>
    <property type="match status" value="1"/>
</dbReference>
<comment type="subcellular location">
    <subcellularLocation>
        <location evidence="1">Membrane</location>
    </subcellularLocation>
</comment>
<dbReference type="Proteomes" id="UP000289821">
    <property type="component" value="Unassembled WGS sequence"/>
</dbReference>
<dbReference type="AlphaFoldDB" id="A0A4Q0NW54"/>
<dbReference type="RefSeq" id="WP_128761009.1">
    <property type="nucleotide sequence ID" value="NZ_QOVI01000003.1"/>
</dbReference>
<feature type="transmembrane region" description="Helical" evidence="5">
    <location>
        <begin position="149"/>
        <end position="167"/>
    </location>
</feature>
<evidence type="ECO:0000259" key="6">
    <source>
        <dbReference type="Pfam" id="PF00924"/>
    </source>
</evidence>
<gene>
    <name evidence="7" type="ORF">DSM04_103318</name>
</gene>
<organism evidence="7 8">
    <name type="scientific">Leeuwenhoekiella aestuarii</name>
    <dbReference type="NCBI Taxonomy" id="2249426"/>
    <lineage>
        <taxon>Bacteria</taxon>
        <taxon>Pseudomonadati</taxon>
        <taxon>Bacteroidota</taxon>
        <taxon>Flavobacteriia</taxon>
        <taxon>Flavobacteriales</taxon>
        <taxon>Flavobacteriaceae</taxon>
        <taxon>Leeuwenhoekiella</taxon>
    </lineage>
</organism>
<feature type="domain" description="Mechanosensitive ion channel MscS" evidence="6">
    <location>
        <begin position="194"/>
        <end position="262"/>
    </location>
</feature>
<dbReference type="InterPro" id="IPR010920">
    <property type="entry name" value="LSM_dom_sf"/>
</dbReference>
<protein>
    <submittedName>
        <fullName evidence="7">Miniconductance mechanosensitive channel</fullName>
    </submittedName>
</protein>
<reference evidence="7 8" key="1">
    <citation type="submission" date="2018-07" db="EMBL/GenBank/DDBJ databases">
        <title>Leeuwenhoekiella genomics.</title>
        <authorList>
            <person name="Tahon G."/>
            <person name="Willems A."/>
        </authorList>
    </citation>
    <scope>NUCLEOTIDE SEQUENCE [LARGE SCALE GENOMIC DNA]</scope>
    <source>
        <strain evidence="7 8">R-50232</strain>
    </source>
</reference>
<evidence type="ECO:0000256" key="3">
    <source>
        <dbReference type="ARBA" id="ARBA00022989"/>
    </source>
</evidence>
<keyword evidence="8" id="KW-1185">Reference proteome</keyword>
<evidence type="ECO:0000256" key="5">
    <source>
        <dbReference type="SAM" id="Phobius"/>
    </source>
</evidence>
<keyword evidence="4 5" id="KW-0472">Membrane</keyword>
<dbReference type="SUPFAM" id="SSF50182">
    <property type="entry name" value="Sm-like ribonucleoproteins"/>
    <property type="match status" value="1"/>
</dbReference>
<keyword evidence="3 5" id="KW-1133">Transmembrane helix</keyword>
<accession>A0A4Q0NW54</accession>
<evidence type="ECO:0000313" key="7">
    <source>
        <dbReference type="EMBL" id="RXG15429.1"/>
    </source>
</evidence>
<dbReference type="EMBL" id="QOVI01000003">
    <property type="protein sequence ID" value="RXG15429.1"/>
    <property type="molecule type" value="Genomic_DNA"/>
</dbReference>
<feature type="transmembrane region" description="Helical" evidence="5">
    <location>
        <begin position="80"/>
        <end position="99"/>
    </location>
</feature>
<dbReference type="InterPro" id="IPR023408">
    <property type="entry name" value="MscS_beta-dom_sf"/>
</dbReference>
<evidence type="ECO:0000256" key="4">
    <source>
        <dbReference type="ARBA" id="ARBA00023136"/>
    </source>
</evidence>
<dbReference type="Gene3D" id="2.30.30.60">
    <property type="match status" value="1"/>
</dbReference>
<dbReference type="InterPro" id="IPR030192">
    <property type="entry name" value="YbdG"/>
</dbReference>
<dbReference type="GO" id="GO:0005886">
    <property type="term" value="C:plasma membrane"/>
    <property type="evidence" value="ECO:0007669"/>
    <property type="project" value="TreeGrafter"/>
</dbReference>
<evidence type="ECO:0000256" key="2">
    <source>
        <dbReference type="ARBA" id="ARBA00022692"/>
    </source>
</evidence>
<evidence type="ECO:0000256" key="1">
    <source>
        <dbReference type="ARBA" id="ARBA00004370"/>
    </source>
</evidence>
<evidence type="ECO:0000313" key="8">
    <source>
        <dbReference type="Proteomes" id="UP000289821"/>
    </source>
</evidence>
<feature type="transmembrane region" description="Helical" evidence="5">
    <location>
        <begin position="173"/>
        <end position="192"/>
    </location>
</feature>
<dbReference type="PANTHER" id="PTHR30414">
    <property type="entry name" value="MINICONDUCTANCE MECHANOSENSITIVE CHANNEL YBDG"/>
    <property type="match status" value="1"/>
</dbReference>
<dbReference type="Pfam" id="PF00924">
    <property type="entry name" value="MS_channel_2nd"/>
    <property type="match status" value="1"/>
</dbReference>